<organism evidence="2 3">
    <name type="scientific">Hydrogenibacillus schlegelii</name>
    <name type="common">Bacillus schlegelii</name>
    <dbReference type="NCBI Taxonomy" id="1484"/>
    <lineage>
        <taxon>Bacteria</taxon>
        <taxon>Bacillati</taxon>
        <taxon>Bacillota</taxon>
        <taxon>Bacilli</taxon>
        <taxon>Bacillales</taxon>
        <taxon>Bacillales Family X. Incertae Sedis</taxon>
        <taxon>Hydrogenibacillus</taxon>
    </lineage>
</organism>
<dbReference type="InterPro" id="IPR026045">
    <property type="entry name" value="Ferric-bd"/>
</dbReference>
<sequence length="352" mass="38115">MNAAGARGKLIVLLATGTRPVVGAPIVRFTQSLSSVHPALTYLRYACPIRGTLHFYTSQPDDDANKLVEAFRGRYPAVDVVVFRSGTEEIVAKLRSEKLAGRVKADVLLLADAVTFEALKAEGLLERYRSPNVEAIPQAFVDPDGTYTGTKVMASIIVVNTKEVKTLPDSWRVFTSPEARGKAMMPSPLYSGAAAYNLGVFVRQPEFGWKFYEDMKQNGVVVGKGNGGVLTAVAGGEKAYGMLVDFMAARAKREGSPVEFVYPKEGVPAITEPVAIVKGTKNIKAAQAFVDFILSEEGQKLEAELGYTPIRPGIAPPEGMRPAESLQVLGADPKEMARTREAEKEKFAALFR</sequence>
<accession>A0A2T5GBB0</accession>
<dbReference type="EMBL" id="PEBV01000016">
    <property type="protein sequence ID" value="PTQ53461.1"/>
    <property type="molecule type" value="Genomic_DNA"/>
</dbReference>
<dbReference type="SUPFAM" id="SSF53850">
    <property type="entry name" value="Periplasmic binding protein-like II"/>
    <property type="match status" value="1"/>
</dbReference>
<dbReference type="CDD" id="cd13547">
    <property type="entry name" value="PBP2_Fbp_like_2"/>
    <property type="match status" value="1"/>
</dbReference>
<dbReference type="PIRSF" id="PIRSF002825">
    <property type="entry name" value="CfbpA"/>
    <property type="match status" value="1"/>
</dbReference>
<evidence type="ECO:0000313" key="2">
    <source>
        <dbReference type="EMBL" id="PTQ53461.1"/>
    </source>
</evidence>
<keyword evidence="1" id="KW-0732">Signal</keyword>
<protein>
    <submittedName>
        <fullName evidence="2">Ferric iron ABC transporter, iron-binding protein</fullName>
    </submittedName>
</protein>
<dbReference type="PANTHER" id="PTHR30006:SF24">
    <property type="entry name" value="SLL0237 PROTEIN"/>
    <property type="match status" value="1"/>
</dbReference>
<evidence type="ECO:0000256" key="1">
    <source>
        <dbReference type="ARBA" id="ARBA00022729"/>
    </source>
</evidence>
<dbReference type="Pfam" id="PF13343">
    <property type="entry name" value="SBP_bac_6"/>
    <property type="match status" value="1"/>
</dbReference>
<dbReference type="AlphaFoldDB" id="A0A2T5GBB0"/>
<gene>
    <name evidence="2" type="ORF">HSCHL_2089</name>
</gene>
<dbReference type="PANTHER" id="PTHR30006">
    <property type="entry name" value="THIAMINE-BINDING PERIPLASMIC PROTEIN-RELATED"/>
    <property type="match status" value="1"/>
</dbReference>
<dbReference type="Gene3D" id="3.40.190.10">
    <property type="entry name" value="Periplasmic binding protein-like II"/>
    <property type="match status" value="2"/>
</dbReference>
<dbReference type="Proteomes" id="UP000244180">
    <property type="component" value="Unassembled WGS sequence"/>
</dbReference>
<comment type="caution">
    <text evidence="2">The sequence shown here is derived from an EMBL/GenBank/DDBJ whole genome shotgun (WGS) entry which is preliminary data.</text>
</comment>
<proteinExistence type="predicted"/>
<evidence type="ECO:0000313" key="3">
    <source>
        <dbReference type="Proteomes" id="UP000244180"/>
    </source>
</evidence>
<name>A0A2T5GBB0_HYDSH</name>
<reference evidence="2 3" key="1">
    <citation type="submission" date="2017-08" db="EMBL/GenBank/DDBJ databases">
        <title>Burning lignite coal seam in the remote Altai Mountains harbors a hydrogen-driven thermophilic microbial community.</title>
        <authorList>
            <person name="Kadnikov V.V."/>
            <person name="Mardanov A.V."/>
            <person name="Ivasenko D."/>
            <person name="Beletsky A.V."/>
            <person name="Karnachuk O.V."/>
            <person name="Ravin N.V."/>
        </authorList>
    </citation>
    <scope>NUCLEOTIDE SEQUENCE [LARGE SCALE GENOMIC DNA]</scope>
    <source>
        <strain evidence="2">AL33</strain>
    </source>
</reference>